<dbReference type="SUPFAM" id="SSF46785">
    <property type="entry name" value="Winged helix' DNA-binding domain"/>
    <property type="match status" value="1"/>
</dbReference>
<evidence type="ECO:0000259" key="1">
    <source>
        <dbReference type="Pfam" id="PF08350"/>
    </source>
</evidence>
<gene>
    <name evidence="3" type="ORF">C449_13702</name>
</gene>
<accession>M0ME64</accession>
<dbReference type="EMBL" id="AOMD01000029">
    <property type="protein sequence ID" value="EMA43618.1"/>
    <property type="molecule type" value="Genomic_DNA"/>
</dbReference>
<evidence type="ECO:0000313" key="4">
    <source>
        <dbReference type="Proteomes" id="UP000011669"/>
    </source>
</evidence>
<name>M0ME64_9EURY</name>
<dbReference type="Pfam" id="PF08350">
    <property type="entry name" value="FilR1_middle"/>
    <property type="match status" value="1"/>
</dbReference>
<dbReference type="Gene3D" id="1.10.10.10">
    <property type="entry name" value="Winged helix-like DNA-binding domain superfamily/Winged helix DNA-binding domain"/>
    <property type="match status" value="1"/>
</dbReference>
<dbReference type="InterPro" id="IPR036390">
    <property type="entry name" value="WH_DNA-bd_sf"/>
</dbReference>
<dbReference type="InterPro" id="IPR057527">
    <property type="entry name" value="HVO_A0261-like_N"/>
</dbReference>
<dbReference type="Proteomes" id="UP000011669">
    <property type="component" value="Unassembled WGS sequence"/>
</dbReference>
<dbReference type="STRING" id="1227455.C449_13702"/>
<dbReference type="InParanoid" id="M0ME64"/>
<dbReference type="Pfam" id="PF25213">
    <property type="entry name" value="HVO_A0261_N"/>
    <property type="match status" value="1"/>
</dbReference>
<dbReference type="PATRIC" id="fig|1227455.4.peg.2791"/>
<dbReference type="RefSeq" id="WP_006078599.1">
    <property type="nucleotide sequence ID" value="NZ_AOMD01000029.1"/>
</dbReference>
<keyword evidence="4" id="KW-1185">Reference proteome</keyword>
<reference evidence="3 4" key="1">
    <citation type="journal article" date="2014" name="PLoS Genet.">
        <title>Phylogenetically driven sequencing of extremely halophilic archaea reveals strategies for static and dynamic osmo-response.</title>
        <authorList>
            <person name="Becker E.A."/>
            <person name="Seitzer P.M."/>
            <person name="Tritt A."/>
            <person name="Larsen D."/>
            <person name="Krusor M."/>
            <person name="Yao A.I."/>
            <person name="Wu D."/>
            <person name="Madern D."/>
            <person name="Eisen J.A."/>
            <person name="Darling A.E."/>
            <person name="Facciotti M.T."/>
        </authorList>
    </citation>
    <scope>NUCLEOTIDE SEQUENCE [LARGE SCALE GENOMIC DNA]</scope>
    <source>
        <strain evidence="3 4">DSM 5350</strain>
    </source>
</reference>
<organism evidence="3 4">
    <name type="scientific">Halococcus saccharolyticus DSM 5350</name>
    <dbReference type="NCBI Taxonomy" id="1227455"/>
    <lineage>
        <taxon>Archaea</taxon>
        <taxon>Methanobacteriati</taxon>
        <taxon>Methanobacteriota</taxon>
        <taxon>Stenosarchaea group</taxon>
        <taxon>Halobacteria</taxon>
        <taxon>Halobacteriales</taxon>
        <taxon>Halococcaceae</taxon>
        <taxon>Halococcus</taxon>
    </lineage>
</organism>
<protein>
    <submittedName>
        <fullName evidence="3">Uncharacterized protein</fullName>
    </submittedName>
</protein>
<feature type="domain" description="HVO-A0261-like N-terminal" evidence="2">
    <location>
        <begin position="3"/>
        <end position="83"/>
    </location>
</feature>
<feature type="domain" description="Methanogenesis regulatory protein FilR1 middle" evidence="1">
    <location>
        <begin position="119"/>
        <end position="246"/>
    </location>
</feature>
<comment type="caution">
    <text evidence="3">The sequence shown here is derived from an EMBL/GenBank/DDBJ whole genome shotgun (WGS) entry which is preliminary data.</text>
</comment>
<dbReference type="InterPro" id="IPR013561">
    <property type="entry name" value="FilR1_middle_dom"/>
</dbReference>
<sequence>MNTERLIELIRRAPVLEALREEGMMDRRELEQHLDVSKSTVHRFTRFLLENGLIERAGGEFVLTPLGEVSAEEIAAFDTSIQTAWQLAPVLEVANAHGVDIDLKAFADATVTIAAPGNPYRPVNRFMSLVSETDSLRGLDPASINPLHMDDIYQRIVDGMETEAVFPPAVIENILTSNPERAKTAFESGNLTLRVHDDLPFGLTLCDNRIGVGIYDEDTGLLRTYADTDAPAAHEWAEAVYTTYRDEATPFTDHAELFDLSSNQILNVDSN</sequence>
<dbReference type="InterPro" id="IPR036388">
    <property type="entry name" value="WH-like_DNA-bd_sf"/>
</dbReference>
<evidence type="ECO:0000313" key="3">
    <source>
        <dbReference type="EMBL" id="EMA43618.1"/>
    </source>
</evidence>
<dbReference type="OrthoDB" id="330490at2157"/>
<proteinExistence type="predicted"/>
<dbReference type="AlphaFoldDB" id="M0ME64"/>
<evidence type="ECO:0000259" key="2">
    <source>
        <dbReference type="Pfam" id="PF25213"/>
    </source>
</evidence>